<proteinExistence type="predicted"/>
<comment type="caution">
    <text evidence="4">The sequence shown here is derived from an EMBL/GenBank/DDBJ whole genome shotgun (WGS) entry which is preliminary data.</text>
</comment>
<organism evidence="4 5">
    <name type="scientific">Streptomyces daliensis</name>
    <dbReference type="NCBI Taxonomy" id="299421"/>
    <lineage>
        <taxon>Bacteria</taxon>
        <taxon>Bacillati</taxon>
        <taxon>Actinomycetota</taxon>
        <taxon>Actinomycetes</taxon>
        <taxon>Kitasatosporales</taxon>
        <taxon>Streptomycetaceae</taxon>
        <taxon>Streptomyces</taxon>
    </lineage>
</organism>
<feature type="compositionally biased region" description="Gly residues" evidence="2">
    <location>
        <begin position="656"/>
        <end position="667"/>
    </location>
</feature>
<dbReference type="PRINTS" id="PR00364">
    <property type="entry name" value="DISEASERSIST"/>
</dbReference>
<evidence type="ECO:0000256" key="2">
    <source>
        <dbReference type="SAM" id="MobiDB-lite"/>
    </source>
</evidence>
<feature type="compositionally biased region" description="Basic and acidic residues" evidence="2">
    <location>
        <begin position="643"/>
        <end position="653"/>
    </location>
</feature>
<dbReference type="GO" id="GO:0016887">
    <property type="term" value="F:ATP hydrolysis activity"/>
    <property type="evidence" value="ECO:0007669"/>
    <property type="project" value="InterPro"/>
</dbReference>
<dbReference type="Pfam" id="PF13424">
    <property type="entry name" value="TPR_12"/>
    <property type="match status" value="1"/>
</dbReference>
<dbReference type="SMART" id="SM00028">
    <property type="entry name" value="TPR"/>
    <property type="match status" value="4"/>
</dbReference>
<dbReference type="PROSITE" id="PS50005">
    <property type="entry name" value="TPR"/>
    <property type="match status" value="1"/>
</dbReference>
<dbReference type="Gene3D" id="1.25.40.10">
    <property type="entry name" value="Tetratricopeptide repeat domain"/>
    <property type="match status" value="1"/>
</dbReference>
<feature type="domain" description="ORC1/DEAH AAA+ ATPase" evidence="3">
    <location>
        <begin position="24"/>
        <end position="117"/>
    </location>
</feature>
<dbReference type="EMBL" id="JAGSMN010000303">
    <property type="protein sequence ID" value="MBR7674125.1"/>
    <property type="molecule type" value="Genomic_DNA"/>
</dbReference>
<gene>
    <name evidence="4" type="ORF">KDA82_14090</name>
</gene>
<dbReference type="InterPro" id="IPR049945">
    <property type="entry name" value="AAA_22"/>
</dbReference>
<dbReference type="SUPFAM" id="SSF48452">
    <property type="entry name" value="TPR-like"/>
    <property type="match status" value="2"/>
</dbReference>
<feature type="region of interest" description="Disordered" evidence="2">
    <location>
        <begin position="643"/>
        <end position="690"/>
    </location>
</feature>
<accession>A0A8T4IQV5</accession>
<feature type="repeat" description="TPR" evidence="1">
    <location>
        <begin position="505"/>
        <end position="538"/>
    </location>
</feature>
<reference evidence="4" key="1">
    <citation type="submission" date="2021-04" db="EMBL/GenBank/DDBJ databases">
        <title>Sequencing of actinobacteria type strains.</title>
        <authorList>
            <person name="Nguyen G.-S."/>
            <person name="Wentzel A."/>
        </authorList>
    </citation>
    <scope>NUCLEOTIDE SEQUENCE</scope>
    <source>
        <strain evidence="4">DSM 42095</strain>
    </source>
</reference>
<keyword evidence="5" id="KW-1185">Reference proteome</keyword>
<dbReference type="PANTHER" id="PTHR47691:SF3">
    <property type="entry name" value="HTH-TYPE TRANSCRIPTIONAL REGULATOR RV0890C-RELATED"/>
    <property type="match status" value="1"/>
</dbReference>
<dbReference type="InterPro" id="IPR027417">
    <property type="entry name" value="P-loop_NTPase"/>
</dbReference>
<keyword evidence="1" id="KW-0802">TPR repeat</keyword>
<evidence type="ECO:0000259" key="3">
    <source>
        <dbReference type="Pfam" id="PF13401"/>
    </source>
</evidence>
<evidence type="ECO:0000313" key="5">
    <source>
        <dbReference type="Proteomes" id="UP000675554"/>
    </source>
</evidence>
<dbReference type="InterPro" id="IPR011990">
    <property type="entry name" value="TPR-like_helical_dom_sf"/>
</dbReference>
<dbReference type="InterPro" id="IPR019734">
    <property type="entry name" value="TPR_rpt"/>
</dbReference>
<evidence type="ECO:0000313" key="4">
    <source>
        <dbReference type="EMBL" id="MBR7674125.1"/>
    </source>
</evidence>
<sequence>MRELRADIERAGLHTLSGRPSPHSRVLLIAGRPGSGRTALAEEFVRRNADRWPGGVLRARLTDPGGVPVPPERTARDLLAALGAAPAPAGADEDELYEALREALGKRRVLLLLDDVASPEQLLDLLPDTRDCLVVAVGAGPLTGVPDVRPCTVGGLDRTAAVQLLARRSGSAPRITVDPRSAEALAESCGDLPAALALAGGWLASRTKLSVADAARRLAGAPQSDPLERAFRLVYDSLPQTAARMLRLLTLAPAGFVDTHTASALAGCSVGVARSTLDEFVKLGLLHPVRANDDRQDDPHGEREDRAPAVETAAGPHYALPPCLDPPLRALLAQQERQGEVLLARARMLERTVRQLQACHAVTRPEGSAAREQFEGMPRALRFASAAEAGEWLEVRRPALLAAARLAVDEGGGELDTLARRLISALARAFDAHRTPEAAAPELYRLHELVLGVAERGGLHREHAAALLNLGDLDAHTGRLTQAVTRYRAALDASRADGRDGPATGRALESIGGTYAELGDWARAADWYGRALALRLTNGEREAAARLHGRIGAVHTFGGRFGDALREWRAAAAAFRRLRDPQAHARALSEVARVQEYAGRPQESLRICRLALNAAKRAKDGRLEGALRLRLADACERVGETAEAREHRAEAERLLGGPGGEGAGTEGGDPATRSRNTEGACETHSQSKKD</sequence>
<name>A0A8T4IQV5_9ACTN</name>
<protein>
    <submittedName>
        <fullName evidence="4">Tetratricopeptide repeat protein</fullName>
    </submittedName>
</protein>
<dbReference type="Gene3D" id="3.40.50.300">
    <property type="entry name" value="P-loop containing nucleotide triphosphate hydrolases"/>
    <property type="match status" value="1"/>
</dbReference>
<evidence type="ECO:0000256" key="1">
    <source>
        <dbReference type="PROSITE-ProRule" id="PRU00339"/>
    </source>
</evidence>
<dbReference type="Pfam" id="PF13401">
    <property type="entry name" value="AAA_22"/>
    <property type="match status" value="1"/>
</dbReference>
<dbReference type="PANTHER" id="PTHR47691">
    <property type="entry name" value="REGULATOR-RELATED"/>
    <property type="match status" value="1"/>
</dbReference>
<dbReference type="AlphaFoldDB" id="A0A8T4IQV5"/>
<dbReference type="SUPFAM" id="SSF52540">
    <property type="entry name" value="P-loop containing nucleoside triphosphate hydrolases"/>
    <property type="match status" value="1"/>
</dbReference>
<dbReference type="Proteomes" id="UP000675554">
    <property type="component" value="Unassembled WGS sequence"/>
</dbReference>